<dbReference type="SFLD" id="SFLDG01212">
    <property type="entry name" value="Phytoene_synthase_like"/>
    <property type="match status" value="1"/>
</dbReference>
<dbReference type="InterPro" id="IPR008949">
    <property type="entry name" value="Isoprenoid_synthase_dom_sf"/>
</dbReference>
<dbReference type="InterPro" id="IPR044843">
    <property type="entry name" value="Trans_IPPS_bact-type"/>
</dbReference>
<comment type="pathway">
    <text evidence="1">Carotenoid biosynthesis; phytoene biosynthesis.</text>
</comment>
<dbReference type="RefSeq" id="WP_387699241.1">
    <property type="nucleotide sequence ID" value="NZ_JBIAMX010000002.1"/>
</dbReference>
<sequence>MSGDALPLAARSGPAAPDLASAYRLCARIAAAHGRTYFLATRLLSPDRRPGVHALYAFARVVDDLVDHPTEDPRSPTEQVDELADQLWATLDTGVVPTGHPVHAPVLAATADTVTTYAIDRAHLEVFLDSMRMDIPGAPGYRAVYPTMDALRDYMRGSAAAIGLQVLPILGTVGPVRDAEPAAALLGEAFQLTNFLRDVGEDLDRGRIYLPADCLAAFGVDADHLRSCHRARTVDAPLTRALAHLIALNRDQYRRAAPGIDLLTPRVRPGIRTAAVLYAGILDEIERGGYQIFTRRATVPNRRRIAVAATTFAAARLRR</sequence>
<comment type="caution">
    <text evidence="3">The sequence shown here is derived from an EMBL/GenBank/DDBJ whole genome shotgun (WGS) entry which is preliminary data.</text>
</comment>
<dbReference type="EMBL" id="JBIAMX010000002">
    <property type="protein sequence ID" value="MFF0542281.1"/>
    <property type="molecule type" value="Genomic_DNA"/>
</dbReference>
<evidence type="ECO:0000256" key="1">
    <source>
        <dbReference type="ARBA" id="ARBA00004684"/>
    </source>
</evidence>
<dbReference type="SFLD" id="SFLDG01018">
    <property type="entry name" value="Squalene/Phytoene_Synthase_Lik"/>
    <property type="match status" value="1"/>
</dbReference>
<keyword evidence="4" id="KW-1185">Reference proteome</keyword>
<dbReference type="PROSITE" id="PS01045">
    <property type="entry name" value="SQUALEN_PHYTOEN_SYN_2"/>
    <property type="match status" value="1"/>
</dbReference>
<name>A0ABW6PIR3_9NOCA</name>
<dbReference type="Pfam" id="PF00494">
    <property type="entry name" value="SQS_PSY"/>
    <property type="match status" value="1"/>
</dbReference>
<dbReference type="SFLD" id="SFLDS00005">
    <property type="entry name" value="Isoprenoid_Synthase_Type_I"/>
    <property type="match status" value="1"/>
</dbReference>
<organism evidence="3 4">
    <name type="scientific">Nocardia thailandica</name>
    <dbReference type="NCBI Taxonomy" id="257275"/>
    <lineage>
        <taxon>Bacteria</taxon>
        <taxon>Bacillati</taxon>
        <taxon>Actinomycetota</taxon>
        <taxon>Actinomycetes</taxon>
        <taxon>Mycobacteriales</taxon>
        <taxon>Nocardiaceae</taxon>
        <taxon>Nocardia</taxon>
    </lineage>
</organism>
<accession>A0ABW6PIR3</accession>
<evidence type="ECO:0000256" key="2">
    <source>
        <dbReference type="ARBA" id="ARBA00022679"/>
    </source>
</evidence>
<keyword evidence="2" id="KW-0808">Transferase</keyword>
<dbReference type="Proteomes" id="UP001601444">
    <property type="component" value="Unassembled WGS sequence"/>
</dbReference>
<protein>
    <submittedName>
        <fullName evidence="3">Phytoene/squalene synthase family protein</fullName>
    </submittedName>
</protein>
<dbReference type="Gene3D" id="1.10.600.10">
    <property type="entry name" value="Farnesyl Diphosphate Synthase"/>
    <property type="match status" value="1"/>
</dbReference>
<dbReference type="SUPFAM" id="SSF48576">
    <property type="entry name" value="Terpenoid synthases"/>
    <property type="match status" value="1"/>
</dbReference>
<gene>
    <name evidence="3" type="ORF">ACFYTF_05535</name>
</gene>
<evidence type="ECO:0000313" key="4">
    <source>
        <dbReference type="Proteomes" id="UP001601444"/>
    </source>
</evidence>
<proteinExistence type="predicted"/>
<dbReference type="InterPro" id="IPR002060">
    <property type="entry name" value="Squ/phyt_synthse"/>
</dbReference>
<reference evidence="3 4" key="1">
    <citation type="submission" date="2024-10" db="EMBL/GenBank/DDBJ databases">
        <title>The Natural Products Discovery Center: Release of the First 8490 Sequenced Strains for Exploring Actinobacteria Biosynthetic Diversity.</title>
        <authorList>
            <person name="Kalkreuter E."/>
            <person name="Kautsar S.A."/>
            <person name="Yang D."/>
            <person name="Bader C.D."/>
            <person name="Teijaro C.N."/>
            <person name="Fluegel L."/>
            <person name="Davis C.M."/>
            <person name="Simpson J.R."/>
            <person name="Lauterbach L."/>
            <person name="Steele A.D."/>
            <person name="Gui C."/>
            <person name="Meng S."/>
            <person name="Li G."/>
            <person name="Viehrig K."/>
            <person name="Ye F."/>
            <person name="Su P."/>
            <person name="Kiefer A.F."/>
            <person name="Nichols A."/>
            <person name="Cepeda A.J."/>
            <person name="Yan W."/>
            <person name="Fan B."/>
            <person name="Jiang Y."/>
            <person name="Adhikari A."/>
            <person name="Zheng C.-J."/>
            <person name="Schuster L."/>
            <person name="Cowan T.M."/>
            <person name="Smanski M.J."/>
            <person name="Chevrette M.G."/>
            <person name="De Carvalho L.P.S."/>
            <person name="Shen B."/>
        </authorList>
    </citation>
    <scope>NUCLEOTIDE SEQUENCE [LARGE SCALE GENOMIC DNA]</scope>
    <source>
        <strain evidence="3 4">NPDC004045</strain>
    </source>
</reference>
<dbReference type="PANTHER" id="PTHR31480">
    <property type="entry name" value="BIFUNCTIONAL LYCOPENE CYCLASE/PHYTOENE SYNTHASE"/>
    <property type="match status" value="1"/>
</dbReference>
<dbReference type="CDD" id="cd00683">
    <property type="entry name" value="Trans_IPPS_HH"/>
    <property type="match status" value="1"/>
</dbReference>
<dbReference type="InterPro" id="IPR033904">
    <property type="entry name" value="Trans_IPPS_HH"/>
</dbReference>
<evidence type="ECO:0000313" key="3">
    <source>
        <dbReference type="EMBL" id="MFF0542281.1"/>
    </source>
</evidence>
<dbReference type="InterPro" id="IPR019845">
    <property type="entry name" value="Squalene/phytoene_synthase_CS"/>
</dbReference>